<dbReference type="EMBL" id="CAKMMF010000022">
    <property type="protein sequence ID" value="CAH1214062.1"/>
    <property type="molecule type" value="Genomic_DNA"/>
</dbReference>
<protein>
    <recommendedName>
        <fullName evidence="3">YqzL-like protein</fullName>
    </recommendedName>
</protein>
<dbReference type="RefSeq" id="WP_236344122.1">
    <property type="nucleotide sequence ID" value="NZ_CAKMMF010000022.1"/>
</dbReference>
<reference evidence="1" key="1">
    <citation type="submission" date="2022-01" db="EMBL/GenBank/DDBJ databases">
        <authorList>
            <person name="Criscuolo A."/>
        </authorList>
    </citation>
    <scope>NUCLEOTIDE SEQUENCE</scope>
    <source>
        <strain evidence="1">CIP111893</strain>
    </source>
</reference>
<comment type="caution">
    <text evidence="1">The sequence shown here is derived from an EMBL/GenBank/DDBJ whole genome shotgun (WGS) entry which is preliminary data.</text>
</comment>
<gene>
    <name evidence="1" type="ORF">PAECIP111893_03764</name>
</gene>
<name>A0ABN8GRY6_9BACL</name>
<sequence>MRDFSWKYFALTGDVDAFLLYKEMDGLQAVDGVDEEEDGEAASELEGM</sequence>
<dbReference type="Pfam" id="PF14006">
    <property type="entry name" value="YqzL"/>
    <property type="match status" value="1"/>
</dbReference>
<organism evidence="1 2">
    <name type="scientific">Paenibacillus plantiphilus</name>
    <dbReference type="NCBI Taxonomy" id="2905650"/>
    <lineage>
        <taxon>Bacteria</taxon>
        <taxon>Bacillati</taxon>
        <taxon>Bacillota</taxon>
        <taxon>Bacilli</taxon>
        <taxon>Bacillales</taxon>
        <taxon>Paenibacillaceae</taxon>
        <taxon>Paenibacillus</taxon>
    </lineage>
</organism>
<accession>A0ABN8GRY6</accession>
<evidence type="ECO:0000313" key="1">
    <source>
        <dbReference type="EMBL" id="CAH1214062.1"/>
    </source>
</evidence>
<evidence type="ECO:0000313" key="2">
    <source>
        <dbReference type="Proteomes" id="UP000838686"/>
    </source>
</evidence>
<evidence type="ECO:0008006" key="3">
    <source>
        <dbReference type="Google" id="ProtNLM"/>
    </source>
</evidence>
<proteinExistence type="predicted"/>
<keyword evidence="2" id="KW-1185">Reference proteome</keyword>
<dbReference type="InterPro" id="IPR025617">
    <property type="entry name" value="YqzL"/>
</dbReference>
<dbReference type="Proteomes" id="UP000838686">
    <property type="component" value="Unassembled WGS sequence"/>
</dbReference>